<comment type="caution">
    <text evidence="2">The sequence shown here is derived from an EMBL/GenBank/DDBJ whole genome shotgun (WGS) entry which is preliminary data.</text>
</comment>
<dbReference type="AlphaFoldDB" id="A0A218WN94"/>
<dbReference type="Proteomes" id="UP000197138">
    <property type="component" value="Unassembled WGS sequence"/>
</dbReference>
<reference evidence="3" key="1">
    <citation type="journal article" date="2017" name="Plant J.">
        <title>The pomegranate (Punica granatum L.) genome and the genomics of punicalagin biosynthesis.</title>
        <authorList>
            <person name="Qin G."/>
            <person name="Xu C."/>
            <person name="Ming R."/>
            <person name="Tang H."/>
            <person name="Guyot R."/>
            <person name="Kramer E.M."/>
            <person name="Hu Y."/>
            <person name="Yi X."/>
            <person name="Qi Y."/>
            <person name="Xu X."/>
            <person name="Gao Z."/>
            <person name="Pan H."/>
            <person name="Jian J."/>
            <person name="Tian Y."/>
            <person name="Yue Z."/>
            <person name="Xu Y."/>
        </authorList>
    </citation>
    <scope>NUCLEOTIDE SEQUENCE [LARGE SCALE GENOMIC DNA]</scope>
    <source>
        <strain evidence="3">cv. Dabenzi</strain>
    </source>
</reference>
<organism evidence="2 3">
    <name type="scientific">Punica granatum</name>
    <name type="common">Pomegranate</name>
    <dbReference type="NCBI Taxonomy" id="22663"/>
    <lineage>
        <taxon>Eukaryota</taxon>
        <taxon>Viridiplantae</taxon>
        <taxon>Streptophyta</taxon>
        <taxon>Embryophyta</taxon>
        <taxon>Tracheophyta</taxon>
        <taxon>Spermatophyta</taxon>
        <taxon>Magnoliopsida</taxon>
        <taxon>eudicotyledons</taxon>
        <taxon>Gunneridae</taxon>
        <taxon>Pentapetalae</taxon>
        <taxon>rosids</taxon>
        <taxon>malvids</taxon>
        <taxon>Myrtales</taxon>
        <taxon>Lythraceae</taxon>
        <taxon>Punica</taxon>
    </lineage>
</organism>
<evidence type="ECO:0000313" key="2">
    <source>
        <dbReference type="EMBL" id="OWM74314.1"/>
    </source>
</evidence>
<sequence>MFSSQLRLKLPVVRNLRTRVNKLATESISFLPDGPQLYGHSRLGGAFGFRSEGRRNSGSRGGLGPLRRRRSRRIKLSHVC</sequence>
<evidence type="ECO:0000256" key="1">
    <source>
        <dbReference type="SAM" id="MobiDB-lite"/>
    </source>
</evidence>
<gene>
    <name evidence="2" type="ORF">CDL15_Pgr002574</name>
</gene>
<name>A0A218WN94_PUNGR</name>
<accession>A0A218WN94</accession>
<proteinExistence type="predicted"/>
<feature type="region of interest" description="Disordered" evidence="1">
    <location>
        <begin position="49"/>
        <end position="68"/>
    </location>
</feature>
<evidence type="ECO:0000313" key="3">
    <source>
        <dbReference type="Proteomes" id="UP000197138"/>
    </source>
</evidence>
<dbReference type="EMBL" id="MTKT01003792">
    <property type="protein sequence ID" value="OWM74314.1"/>
    <property type="molecule type" value="Genomic_DNA"/>
</dbReference>
<protein>
    <submittedName>
        <fullName evidence="2">Uncharacterized protein</fullName>
    </submittedName>
</protein>